<dbReference type="PROSITE" id="PS01360">
    <property type="entry name" value="ZF_MYND_1"/>
    <property type="match status" value="1"/>
</dbReference>
<evidence type="ECO:0000256" key="5">
    <source>
        <dbReference type="SAM" id="MobiDB-lite"/>
    </source>
</evidence>
<keyword evidence="1" id="KW-0479">Metal-binding</keyword>
<feature type="domain" description="RING-type" evidence="7">
    <location>
        <begin position="470"/>
        <end position="524"/>
    </location>
</feature>
<dbReference type="InterPro" id="IPR013083">
    <property type="entry name" value="Znf_RING/FYVE/PHD"/>
</dbReference>
<evidence type="ECO:0000256" key="1">
    <source>
        <dbReference type="ARBA" id="ARBA00022723"/>
    </source>
</evidence>
<accession>A0A7S3VJY2</accession>
<dbReference type="InterPro" id="IPR002893">
    <property type="entry name" value="Znf_MYND"/>
</dbReference>
<evidence type="ECO:0000256" key="6">
    <source>
        <dbReference type="SAM" id="Phobius"/>
    </source>
</evidence>
<evidence type="ECO:0000256" key="4">
    <source>
        <dbReference type="PROSITE-ProRule" id="PRU00134"/>
    </source>
</evidence>
<dbReference type="SUPFAM" id="SSF57850">
    <property type="entry name" value="RING/U-box"/>
    <property type="match status" value="1"/>
</dbReference>
<gene>
    <name evidence="9" type="ORF">DTER00134_LOCUS5622</name>
</gene>
<keyword evidence="3" id="KW-0862">Zinc</keyword>
<keyword evidence="6" id="KW-0472">Membrane</keyword>
<name>A0A7S3VJY2_DUNTE</name>
<dbReference type="Gene3D" id="1.25.40.10">
    <property type="entry name" value="Tetratricopeptide repeat domain"/>
    <property type="match status" value="2"/>
</dbReference>
<dbReference type="Pfam" id="PF01753">
    <property type="entry name" value="zf-MYND"/>
    <property type="match status" value="1"/>
</dbReference>
<organism evidence="9">
    <name type="scientific">Dunaliella tertiolecta</name>
    <name type="common">Green alga</name>
    <dbReference type="NCBI Taxonomy" id="3047"/>
    <lineage>
        <taxon>Eukaryota</taxon>
        <taxon>Viridiplantae</taxon>
        <taxon>Chlorophyta</taxon>
        <taxon>core chlorophytes</taxon>
        <taxon>Chlorophyceae</taxon>
        <taxon>CS clade</taxon>
        <taxon>Chlamydomonadales</taxon>
        <taxon>Dunaliellaceae</taxon>
        <taxon>Dunaliella</taxon>
    </lineage>
</organism>
<dbReference type="AlphaFoldDB" id="A0A7S3VJY2"/>
<dbReference type="PROSITE" id="PS50865">
    <property type="entry name" value="ZF_MYND_2"/>
    <property type="match status" value="1"/>
</dbReference>
<protein>
    <recommendedName>
        <fullName evidence="10">Anaphase-promoting complex subunit 11</fullName>
    </recommendedName>
</protein>
<dbReference type="SUPFAM" id="SSF144232">
    <property type="entry name" value="HIT/MYND zinc finger-like"/>
    <property type="match status" value="1"/>
</dbReference>
<proteinExistence type="predicted"/>
<dbReference type="InterPro" id="IPR011990">
    <property type="entry name" value="TPR-like_helical_dom_sf"/>
</dbReference>
<dbReference type="SMART" id="SM00184">
    <property type="entry name" value="RING"/>
    <property type="match status" value="1"/>
</dbReference>
<evidence type="ECO:0000256" key="3">
    <source>
        <dbReference type="ARBA" id="ARBA00022833"/>
    </source>
</evidence>
<evidence type="ECO:0000259" key="8">
    <source>
        <dbReference type="PROSITE" id="PS50865"/>
    </source>
</evidence>
<dbReference type="GO" id="GO:0005737">
    <property type="term" value="C:cytoplasm"/>
    <property type="evidence" value="ECO:0007669"/>
    <property type="project" value="UniProtKB-ARBA"/>
</dbReference>
<dbReference type="InterPro" id="IPR001841">
    <property type="entry name" value="Znf_RING"/>
</dbReference>
<evidence type="ECO:0008006" key="10">
    <source>
        <dbReference type="Google" id="ProtNLM"/>
    </source>
</evidence>
<dbReference type="PROSITE" id="PS50089">
    <property type="entry name" value="ZF_RING_2"/>
    <property type="match status" value="1"/>
</dbReference>
<feature type="region of interest" description="Disordered" evidence="5">
    <location>
        <begin position="146"/>
        <end position="169"/>
    </location>
</feature>
<reference evidence="9" key="1">
    <citation type="submission" date="2021-01" db="EMBL/GenBank/DDBJ databases">
        <authorList>
            <person name="Corre E."/>
            <person name="Pelletier E."/>
            <person name="Niang G."/>
            <person name="Scheremetjew M."/>
            <person name="Finn R."/>
            <person name="Kale V."/>
            <person name="Holt S."/>
            <person name="Cochrane G."/>
            <person name="Meng A."/>
            <person name="Brown T."/>
            <person name="Cohen L."/>
        </authorList>
    </citation>
    <scope>NUCLEOTIDE SEQUENCE</scope>
    <source>
        <strain evidence="9">CCMP1320</strain>
    </source>
</reference>
<keyword evidence="2 4" id="KW-0863">Zinc-finger</keyword>
<dbReference type="Gene3D" id="3.30.40.10">
    <property type="entry name" value="Zinc/RING finger domain, C3HC4 (zinc finger)"/>
    <property type="match status" value="1"/>
</dbReference>
<dbReference type="GO" id="GO:0008270">
    <property type="term" value="F:zinc ion binding"/>
    <property type="evidence" value="ECO:0007669"/>
    <property type="project" value="UniProtKB-KW"/>
</dbReference>
<dbReference type="PANTHER" id="PTHR10098">
    <property type="entry name" value="RAPSYN-RELATED"/>
    <property type="match status" value="1"/>
</dbReference>
<dbReference type="SUPFAM" id="SSF48452">
    <property type="entry name" value="TPR-like"/>
    <property type="match status" value="1"/>
</dbReference>
<feature type="domain" description="MYND-type" evidence="8">
    <location>
        <begin position="109"/>
        <end position="149"/>
    </location>
</feature>
<keyword evidence="6" id="KW-1133">Transmembrane helix</keyword>
<feature type="compositionally biased region" description="Polar residues" evidence="5">
    <location>
        <begin position="85"/>
        <end position="94"/>
    </location>
</feature>
<dbReference type="SMART" id="SM00028">
    <property type="entry name" value="TPR"/>
    <property type="match status" value="4"/>
</dbReference>
<dbReference type="EMBL" id="HBIP01010134">
    <property type="protein sequence ID" value="CAE0490549.1"/>
    <property type="molecule type" value="Transcribed_RNA"/>
</dbReference>
<keyword evidence="6" id="KW-0812">Transmembrane</keyword>
<dbReference type="Gene3D" id="6.10.140.2220">
    <property type="match status" value="1"/>
</dbReference>
<dbReference type="Pfam" id="PF13374">
    <property type="entry name" value="TPR_10"/>
    <property type="match status" value="1"/>
</dbReference>
<evidence type="ECO:0000313" key="9">
    <source>
        <dbReference type="EMBL" id="CAE0490549.1"/>
    </source>
</evidence>
<evidence type="ECO:0000256" key="2">
    <source>
        <dbReference type="ARBA" id="ARBA00022771"/>
    </source>
</evidence>
<feature type="transmembrane region" description="Helical" evidence="6">
    <location>
        <begin position="12"/>
        <end position="35"/>
    </location>
</feature>
<evidence type="ECO:0000259" key="7">
    <source>
        <dbReference type="PROSITE" id="PS50089"/>
    </source>
</evidence>
<feature type="region of interest" description="Disordered" evidence="5">
    <location>
        <begin position="70"/>
        <end position="106"/>
    </location>
</feature>
<sequence length="533" mass="57560">MGEVSSSSSSSRFWVLAITGSAAAAGLGYLAYTYLQGGSKEGDKKDVCSTVPSETATARLRIARSIQMQTLVGGIPKRPTPSKPSQPVRQTPKQGATKAGPGGGNRKICARCNQPTPPGLPLRCSGCKQVYYCSQDCQRKAWPDHKGSCKAMSNSAQPSQPPAEAQAPASLPELARQAAAGKEEPKTFQDALAMYLEQNAASRSDKMEATFETAVMQFVKGNYPTAISQLQAVQAMAKERGQSSVEGDVFKWLGHAHNKMGDTKRAEEMFTEGIEFASKADNARLEVECLGGLGCMLKAKDKTSQAIEVITRALKLSEKLQDMDLKASTLCSLGAALLQSKEPGDSDKAMGHLRESVKIREQTVEKLHAAGERNGLATAVMEHAHAMINLANALYIRKEFDEAKAAYEQSLEVFELVEDADKVSKVLINLSNMCEMQIKTVVARRQAAEYRTRLATFMAGQGLKAPDSSCPVCSTPQALQEPTKDDDKELVVLSCAHSLHNKCWESWVAEKSQAGKDICCPTCSEVVPVFVVN</sequence>
<feature type="compositionally biased region" description="Low complexity" evidence="5">
    <location>
        <begin position="155"/>
        <end position="169"/>
    </location>
</feature>
<dbReference type="InterPro" id="IPR019734">
    <property type="entry name" value="TPR_rpt"/>
</dbReference>